<evidence type="ECO:0000313" key="2">
    <source>
        <dbReference type="EMBL" id="CAI9738462.1"/>
    </source>
</evidence>
<keyword evidence="1" id="KW-0812">Transmembrane</keyword>
<name>A0AA36BRA9_OCTVU</name>
<feature type="transmembrane region" description="Helical" evidence="1">
    <location>
        <begin position="32"/>
        <end position="55"/>
    </location>
</feature>
<accession>A0AA36BRA9</accession>
<reference evidence="2" key="1">
    <citation type="submission" date="2023-08" db="EMBL/GenBank/DDBJ databases">
        <authorList>
            <person name="Alioto T."/>
            <person name="Alioto T."/>
            <person name="Gomez Garrido J."/>
        </authorList>
    </citation>
    <scope>NUCLEOTIDE SEQUENCE</scope>
</reference>
<evidence type="ECO:0000313" key="3">
    <source>
        <dbReference type="Proteomes" id="UP001162480"/>
    </source>
</evidence>
<organism evidence="2 3">
    <name type="scientific">Octopus vulgaris</name>
    <name type="common">Common octopus</name>
    <dbReference type="NCBI Taxonomy" id="6645"/>
    <lineage>
        <taxon>Eukaryota</taxon>
        <taxon>Metazoa</taxon>
        <taxon>Spiralia</taxon>
        <taxon>Lophotrochozoa</taxon>
        <taxon>Mollusca</taxon>
        <taxon>Cephalopoda</taxon>
        <taxon>Coleoidea</taxon>
        <taxon>Octopodiformes</taxon>
        <taxon>Octopoda</taxon>
        <taxon>Incirrata</taxon>
        <taxon>Octopodidae</taxon>
        <taxon>Octopus</taxon>
    </lineage>
</organism>
<evidence type="ECO:0000256" key="1">
    <source>
        <dbReference type="SAM" id="Phobius"/>
    </source>
</evidence>
<proteinExistence type="predicted"/>
<protein>
    <submittedName>
        <fullName evidence="2">Uncharacterized protein</fullName>
    </submittedName>
</protein>
<keyword evidence="1" id="KW-0472">Membrane</keyword>
<dbReference type="Proteomes" id="UP001162480">
    <property type="component" value="Chromosome 21"/>
</dbReference>
<sequence length="134" mass="14878">MDNSYGGLWISCDENECHSNVRGKAYMKLFQVLEVIGLFLAAIACAVLSLGSYHFISIDKLILVLVTLFILAGTDSMFKHDISSSDNLLFILSHDTFTGLTQPGFLKQLLTILSCDQCMDIMCNCKFSSDMIHP</sequence>
<keyword evidence="1" id="KW-1133">Transmembrane helix</keyword>
<feature type="transmembrane region" description="Helical" evidence="1">
    <location>
        <begin position="61"/>
        <end position="78"/>
    </location>
</feature>
<dbReference type="EMBL" id="OX597834">
    <property type="protein sequence ID" value="CAI9738462.1"/>
    <property type="molecule type" value="Genomic_DNA"/>
</dbReference>
<gene>
    <name evidence="2" type="ORF">OCTVUL_1B009565</name>
</gene>
<dbReference type="AlphaFoldDB" id="A0AA36BRA9"/>
<keyword evidence="3" id="KW-1185">Reference proteome</keyword>